<proteinExistence type="predicted"/>
<organism evidence="1 2">
    <name type="scientific">Caerostris extrusa</name>
    <name type="common">Bark spider</name>
    <name type="synonym">Caerostris bankana</name>
    <dbReference type="NCBI Taxonomy" id="172846"/>
    <lineage>
        <taxon>Eukaryota</taxon>
        <taxon>Metazoa</taxon>
        <taxon>Ecdysozoa</taxon>
        <taxon>Arthropoda</taxon>
        <taxon>Chelicerata</taxon>
        <taxon>Arachnida</taxon>
        <taxon>Araneae</taxon>
        <taxon>Araneomorphae</taxon>
        <taxon>Entelegynae</taxon>
        <taxon>Araneoidea</taxon>
        <taxon>Araneidae</taxon>
        <taxon>Caerostris</taxon>
    </lineage>
</organism>
<dbReference type="EMBL" id="BPLR01012811">
    <property type="protein sequence ID" value="GIY56791.1"/>
    <property type="molecule type" value="Genomic_DNA"/>
</dbReference>
<dbReference type="Proteomes" id="UP001054945">
    <property type="component" value="Unassembled WGS sequence"/>
</dbReference>
<dbReference type="AlphaFoldDB" id="A0AAV4UG97"/>
<gene>
    <name evidence="1" type="ORF">CEXT_491161</name>
</gene>
<reference evidence="1 2" key="1">
    <citation type="submission" date="2021-06" db="EMBL/GenBank/DDBJ databases">
        <title>Caerostris extrusa draft genome.</title>
        <authorList>
            <person name="Kono N."/>
            <person name="Arakawa K."/>
        </authorList>
    </citation>
    <scope>NUCLEOTIDE SEQUENCE [LARGE SCALE GENOMIC DNA]</scope>
</reference>
<evidence type="ECO:0000313" key="2">
    <source>
        <dbReference type="Proteomes" id="UP001054945"/>
    </source>
</evidence>
<accession>A0AAV4UG97</accession>
<name>A0AAV4UG97_CAEEX</name>
<protein>
    <submittedName>
        <fullName evidence="1">Uncharacterized protein</fullName>
    </submittedName>
</protein>
<evidence type="ECO:0000313" key="1">
    <source>
        <dbReference type="EMBL" id="GIY56791.1"/>
    </source>
</evidence>
<keyword evidence="2" id="KW-1185">Reference proteome</keyword>
<sequence>MFSSPFTRNAHHYSTANDSAKVTIKIPRRSNENISQTFGKNLKLQTNVTKAEDMEYLEDVLSNGPKVTRISSINQKENSPNSMFLKSPVQITESNQNKLLRQGSITATTYMSLNDDKYSLSNSSSVFTKIDALKLDQYTENPFIIDLPTKPLFGRRLTPLKQSFQVAKMKNISHSDFTKTDFSETQNFQTSKFNKELENNTKRSQYENL</sequence>
<comment type="caution">
    <text evidence="1">The sequence shown here is derived from an EMBL/GenBank/DDBJ whole genome shotgun (WGS) entry which is preliminary data.</text>
</comment>